<protein>
    <recommendedName>
        <fullName evidence="3">Cytochrome P450</fullName>
    </recommendedName>
</protein>
<accession>A0AAD7H0H8</accession>
<proteinExistence type="predicted"/>
<evidence type="ECO:0008006" key="3">
    <source>
        <dbReference type="Google" id="ProtNLM"/>
    </source>
</evidence>
<dbReference type="AlphaFoldDB" id="A0AAD7H0H8"/>
<dbReference type="GO" id="GO:0020037">
    <property type="term" value="F:heme binding"/>
    <property type="evidence" value="ECO:0007669"/>
    <property type="project" value="InterPro"/>
</dbReference>
<evidence type="ECO:0000313" key="2">
    <source>
        <dbReference type="Proteomes" id="UP001221757"/>
    </source>
</evidence>
<gene>
    <name evidence="1" type="ORF">B0H17DRAFT_1190712</name>
</gene>
<dbReference type="GO" id="GO:0005506">
    <property type="term" value="F:iron ion binding"/>
    <property type="evidence" value="ECO:0007669"/>
    <property type="project" value="InterPro"/>
</dbReference>
<dbReference type="Gene3D" id="1.10.630.10">
    <property type="entry name" value="Cytochrome P450"/>
    <property type="match status" value="1"/>
</dbReference>
<evidence type="ECO:0000313" key="1">
    <source>
        <dbReference type="EMBL" id="KAJ7709508.1"/>
    </source>
</evidence>
<keyword evidence="2" id="KW-1185">Reference proteome</keyword>
<dbReference type="GO" id="GO:0016705">
    <property type="term" value="F:oxidoreductase activity, acting on paired donors, with incorporation or reduction of molecular oxygen"/>
    <property type="evidence" value="ECO:0007669"/>
    <property type="project" value="InterPro"/>
</dbReference>
<sequence>MAYLLTALYATLIAIAAYCIIKYVRTVRLQGLPSPSFVFGHTKQIMESRSPAELYDRWAQTYGSVYQVRGPLGTIRVVVCDPRALSHVLALDSWKYSHPPLAQLQITSLTGPGNLLVAPGDSHNKGKPHPLFGPAALKTYASVMYDSACKACFYSGSSRP</sequence>
<dbReference type="EMBL" id="JARKIE010000002">
    <property type="protein sequence ID" value="KAJ7709508.1"/>
    <property type="molecule type" value="Genomic_DNA"/>
</dbReference>
<dbReference type="Proteomes" id="UP001221757">
    <property type="component" value="Unassembled WGS sequence"/>
</dbReference>
<dbReference type="InterPro" id="IPR036396">
    <property type="entry name" value="Cyt_P450_sf"/>
</dbReference>
<organism evidence="1 2">
    <name type="scientific">Mycena rosella</name>
    <name type="common">Pink bonnet</name>
    <name type="synonym">Agaricus rosellus</name>
    <dbReference type="NCBI Taxonomy" id="1033263"/>
    <lineage>
        <taxon>Eukaryota</taxon>
        <taxon>Fungi</taxon>
        <taxon>Dikarya</taxon>
        <taxon>Basidiomycota</taxon>
        <taxon>Agaricomycotina</taxon>
        <taxon>Agaricomycetes</taxon>
        <taxon>Agaricomycetidae</taxon>
        <taxon>Agaricales</taxon>
        <taxon>Marasmiineae</taxon>
        <taxon>Mycenaceae</taxon>
        <taxon>Mycena</taxon>
    </lineage>
</organism>
<dbReference type="SUPFAM" id="SSF48264">
    <property type="entry name" value="Cytochrome P450"/>
    <property type="match status" value="1"/>
</dbReference>
<comment type="caution">
    <text evidence="1">The sequence shown here is derived from an EMBL/GenBank/DDBJ whole genome shotgun (WGS) entry which is preliminary data.</text>
</comment>
<dbReference type="GO" id="GO:0004497">
    <property type="term" value="F:monooxygenase activity"/>
    <property type="evidence" value="ECO:0007669"/>
    <property type="project" value="InterPro"/>
</dbReference>
<name>A0AAD7H0H8_MYCRO</name>
<reference evidence="1" key="1">
    <citation type="submission" date="2023-03" db="EMBL/GenBank/DDBJ databases">
        <title>Massive genome expansion in bonnet fungi (Mycena s.s.) driven by repeated elements and novel gene families across ecological guilds.</title>
        <authorList>
            <consortium name="Lawrence Berkeley National Laboratory"/>
            <person name="Harder C.B."/>
            <person name="Miyauchi S."/>
            <person name="Viragh M."/>
            <person name="Kuo A."/>
            <person name="Thoen E."/>
            <person name="Andreopoulos B."/>
            <person name="Lu D."/>
            <person name="Skrede I."/>
            <person name="Drula E."/>
            <person name="Henrissat B."/>
            <person name="Morin E."/>
            <person name="Kohler A."/>
            <person name="Barry K."/>
            <person name="LaButti K."/>
            <person name="Morin E."/>
            <person name="Salamov A."/>
            <person name="Lipzen A."/>
            <person name="Mereny Z."/>
            <person name="Hegedus B."/>
            <person name="Baldrian P."/>
            <person name="Stursova M."/>
            <person name="Weitz H."/>
            <person name="Taylor A."/>
            <person name="Grigoriev I.V."/>
            <person name="Nagy L.G."/>
            <person name="Martin F."/>
            <person name="Kauserud H."/>
        </authorList>
    </citation>
    <scope>NUCLEOTIDE SEQUENCE</scope>
    <source>
        <strain evidence="1">CBHHK067</strain>
    </source>
</reference>